<dbReference type="Gene3D" id="3.40.50.10490">
    <property type="entry name" value="Glucose-6-phosphate isomerase like protein, domain 1"/>
    <property type="match status" value="1"/>
</dbReference>
<dbReference type="PANTHER" id="PTHR42745">
    <property type="match status" value="1"/>
</dbReference>
<dbReference type="EMBL" id="UINC01039175">
    <property type="protein sequence ID" value="SVB37263.1"/>
    <property type="molecule type" value="Genomic_DNA"/>
</dbReference>
<sequence>MTQSELKSIASQILREEGEELIKAADRIPDSVIQACEIIVNHPGKVVICGMGKSGLIGQKIASTLCSIGNKAVFLHASEAVHGDLGIYAPG</sequence>
<feature type="non-terminal residue" evidence="2">
    <location>
        <position position="91"/>
    </location>
</feature>
<dbReference type="GO" id="GO:1901135">
    <property type="term" value="P:carbohydrate derivative metabolic process"/>
    <property type="evidence" value="ECO:0007669"/>
    <property type="project" value="InterPro"/>
</dbReference>
<dbReference type="InterPro" id="IPR050986">
    <property type="entry name" value="GutQ/KpsF_isomerases"/>
</dbReference>
<organism evidence="2">
    <name type="scientific">marine metagenome</name>
    <dbReference type="NCBI Taxonomy" id="408172"/>
    <lineage>
        <taxon>unclassified sequences</taxon>
        <taxon>metagenomes</taxon>
        <taxon>ecological metagenomes</taxon>
    </lineage>
</organism>
<evidence type="ECO:0000313" key="2">
    <source>
        <dbReference type="EMBL" id="SVB37263.1"/>
    </source>
</evidence>
<proteinExistence type="predicted"/>
<dbReference type="SUPFAM" id="SSF53697">
    <property type="entry name" value="SIS domain"/>
    <property type="match status" value="1"/>
</dbReference>
<protein>
    <recommendedName>
        <fullName evidence="1">SIS domain-containing protein</fullName>
    </recommendedName>
</protein>
<dbReference type="GO" id="GO:0097367">
    <property type="term" value="F:carbohydrate derivative binding"/>
    <property type="evidence" value="ECO:0007669"/>
    <property type="project" value="InterPro"/>
</dbReference>
<name>A0A382DI04_9ZZZZ</name>
<dbReference type="InterPro" id="IPR001347">
    <property type="entry name" value="SIS_dom"/>
</dbReference>
<evidence type="ECO:0000259" key="1">
    <source>
        <dbReference type="PROSITE" id="PS51464"/>
    </source>
</evidence>
<dbReference type="AlphaFoldDB" id="A0A382DI04"/>
<dbReference type="InterPro" id="IPR046348">
    <property type="entry name" value="SIS_dom_sf"/>
</dbReference>
<accession>A0A382DI04</accession>
<reference evidence="2" key="1">
    <citation type="submission" date="2018-05" db="EMBL/GenBank/DDBJ databases">
        <authorList>
            <person name="Lanie J.A."/>
            <person name="Ng W.-L."/>
            <person name="Kazmierczak K.M."/>
            <person name="Andrzejewski T.M."/>
            <person name="Davidsen T.M."/>
            <person name="Wayne K.J."/>
            <person name="Tettelin H."/>
            <person name="Glass J.I."/>
            <person name="Rusch D."/>
            <person name="Podicherti R."/>
            <person name="Tsui H.-C.T."/>
            <person name="Winkler M.E."/>
        </authorList>
    </citation>
    <scope>NUCLEOTIDE SEQUENCE</scope>
</reference>
<dbReference type="PANTHER" id="PTHR42745:SF1">
    <property type="entry name" value="ARABINOSE 5-PHOSPHATE ISOMERASE KDSD"/>
    <property type="match status" value="1"/>
</dbReference>
<gene>
    <name evidence="2" type="ORF">METZ01_LOCUS190117</name>
</gene>
<dbReference type="PROSITE" id="PS51464">
    <property type="entry name" value="SIS"/>
    <property type="match status" value="1"/>
</dbReference>
<feature type="domain" description="SIS" evidence="1">
    <location>
        <begin position="35"/>
        <end position="91"/>
    </location>
</feature>